<dbReference type="GO" id="GO:0007165">
    <property type="term" value="P:signal transduction"/>
    <property type="evidence" value="ECO:0007669"/>
    <property type="project" value="TreeGrafter"/>
</dbReference>
<sequence>MSLHYWPDISDTSTPELDIGWPDSEAYRGVTRTTVHTQPPLEGQVHIKEVIRKMIAQAQKVIAVVMDLFTDADIFRDLLDASYKRKVSVYILLERVHIPHFLSMCQRCCLFVCAQNIRVRCSEGTEFLTHSSTSIRGHMGHRFMFIDGDKAVSGSYSFTWMSSRLDRNLITVVTGQAVEMFDRLFRFLYTTSKLVDLRHVTMAPEPVPDPVPQLASVAPPSAAVARKLYNPKYALVAAGNASLSPAENTAARDCSQQKESKESPEVQAGDKGELQPVAGNKIITQTNAPVTEAPREARVNIHKEVPKMEESTNMSKSIVIKTRDILNE</sequence>
<evidence type="ECO:0000259" key="3">
    <source>
        <dbReference type="Pfam" id="PF07894"/>
    </source>
</evidence>
<protein>
    <recommendedName>
        <fullName evidence="3">Scaffolding anchor of CK1 domain-containing protein</fullName>
    </recommendedName>
</protein>
<dbReference type="Gene3D" id="3.30.870.10">
    <property type="entry name" value="Endonuclease Chain A"/>
    <property type="match status" value="1"/>
</dbReference>
<dbReference type="Pfam" id="PF07894">
    <property type="entry name" value="SACK1"/>
    <property type="match status" value="1"/>
</dbReference>
<organism evidence="4 5">
    <name type="scientific">Neogobius melanostomus</name>
    <name type="common">round goby</name>
    <dbReference type="NCBI Taxonomy" id="47308"/>
    <lineage>
        <taxon>Eukaryota</taxon>
        <taxon>Metazoa</taxon>
        <taxon>Chordata</taxon>
        <taxon>Craniata</taxon>
        <taxon>Vertebrata</taxon>
        <taxon>Euteleostomi</taxon>
        <taxon>Actinopterygii</taxon>
        <taxon>Neopterygii</taxon>
        <taxon>Teleostei</taxon>
        <taxon>Neoteleostei</taxon>
        <taxon>Acanthomorphata</taxon>
        <taxon>Gobiaria</taxon>
        <taxon>Gobiiformes</taxon>
        <taxon>Gobioidei</taxon>
        <taxon>Gobiidae</taxon>
        <taxon>Benthophilinae</taxon>
        <taxon>Neogobiini</taxon>
        <taxon>Neogobius</taxon>
    </lineage>
</organism>
<dbReference type="PANTHER" id="PTHR16181:SF29">
    <property type="entry name" value="PROTEIN FAM83A-RELATED"/>
    <property type="match status" value="1"/>
</dbReference>
<feature type="region of interest" description="Disordered" evidence="2">
    <location>
        <begin position="245"/>
        <end position="273"/>
    </location>
</feature>
<dbReference type="Ensembl" id="ENSNMLT00000043041.1">
    <property type="protein sequence ID" value="ENSNMLP00000038671.1"/>
    <property type="gene ID" value="ENSNMLG00000023847.1"/>
</dbReference>
<reference evidence="4" key="1">
    <citation type="submission" date="2025-08" db="UniProtKB">
        <authorList>
            <consortium name="Ensembl"/>
        </authorList>
    </citation>
    <scope>IDENTIFICATION</scope>
</reference>
<reference evidence="4" key="2">
    <citation type="submission" date="2025-09" db="UniProtKB">
        <authorList>
            <consortium name="Ensembl"/>
        </authorList>
    </citation>
    <scope>IDENTIFICATION</scope>
</reference>
<dbReference type="SUPFAM" id="SSF56024">
    <property type="entry name" value="Phospholipase D/nuclease"/>
    <property type="match status" value="1"/>
</dbReference>
<dbReference type="PANTHER" id="PTHR16181">
    <property type="entry name" value="PROTEIN FAM83A-RELATED"/>
    <property type="match status" value="1"/>
</dbReference>
<evidence type="ECO:0000313" key="4">
    <source>
        <dbReference type="Ensembl" id="ENSNMLP00000038671.1"/>
    </source>
</evidence>
<feature type="compositionally biased region" description="Basic and acidic residues" evidence="2">
    <location>
        <begin position="255"/>
        <end position="273"/>
    </location>
</feature>
<dbReference type="InterPro" id="IPR012461">
    <property type="entry name" value="SACK1"/>
</dbReference>
<dbReference type="GO" id="GO:0019901">
    <property type="term" value="F:protein kinase binding"/>
    <property type="evidence" value="ECO:0007669"/>
    <property type="project" value="TreeGrafter"/>
</dbReference>
<keyword evidence="5" id="KW-1185">Reference proteome</keyword>
<dbReference type="Proteomes" id="UP000694523">
    <property type="component" value="Unplaced"/>
</dbReference>
<accession>A0A8C6UQM8</accession>
<feature type="domain" description="Scaffolding anchor of CK1" evidence="3">
    <location>
        <begin position="2"/>
        <end position="193"/>
    </location>
</feature>
<evidence type="ECO:0000256" key="2">
    <source>
        <dbReference type="SAM" id="MobiDB-lite"/>
    </source>
</evidence>
<proteinExistence type="inferred from homology"/>
<dbReference type="AlphaFoldDB" id="A0A8C6UQM8"/>
<evidence type="ECO:0000256" key="1">
    <source>
        <dbReference type="ARBA" id="ARBA00006937"/>
    </source>
</evidence>
<evidence type="ECO:0000313" key="5">
    <source>
        <dbReference type="Proteomes" id="UP000694523"/>
    </source>
</evidence>
<name>A0A8C6UQM8_9GOBI</name>
<dbReference type="InterPro" id="IPR050944">
    <property type="entry name" value="FAM83"/>
</dbReference>
<comment type="similarity">
    <text evidence="1">Belongs to the FAM83 family.</text>
</comment>